<dbReference type="InterPro" id="IPR039425">
    <property type="entry name" value="RNA_pol_sigma-70-like"/>
</dbReference>
<dbReference type="Proteomes" id="UP001247805">
    <property type="component" value="Unassembled WGS sequence"/>
</dbReference>
<evidence type="ECO:0000259" key="5">
    <source>
        <dbReference type="Pfam" id="PF04542"/>
    </source>
</evidence>
<keyword evidence="3" id="KW-0804">Transcription</keyword>
<organism evidence="6 7">
    <name type="scientific">Paraglaciecola aquimarina</name>
    <dbReference type="NCBI Taxonomy" id="1235557"/>
    <lineage>
        <taxon>Bacteria</taxon>
        <taxon>Pseudomonadati</taxon>
        <taxon>Pseudomonadota</taxon>
        <taxon>Gammaproteobacteria</taxon>
        <taxon>Alteromonadales</taxon>
        <taxon>Alteromonadaceae</taxon>
        <taxon>Paraglaciecola</taxon>
    </lineage>
</organism>
<dbReference type="InterPro" id="IPR007627">
    <property type="entry name" value="RNA_pol_sigma70_r2"/>
</dbReference>
<evidence type="ECO:0000256" key="2">
    <source>
        <dbReference type="ARBA" id="ARBA00023082"/>
    </source>
</evidence>
<dbReference type="PANTHER" id="PTHR43133:SF62">
    <property type="entry name" value="RNA POLYMERASE SIGMA FACTOR SIGZ"/>
    <property type="match status" value="1"/>
</dbReference>
<dbReference type="InterPro" id="IPR014284">
    <property type="entry name" value="RNA_pol_sigma-70_dom"/>
</dbReference>
<comment type="caution">
    <text evidence="6">The sequence shown here is derived from an EMBL/GenBank/DDBJ whole genome shotgun (WGS) entry which is preliminary data.</text>
</comment>
<keyword evidence="1" id="KW-0805">Transcription regulation</keyword>
<dbReference type="PANTHER" id="PTHR43133">
    <property type="entry name" value="RNA POLYMERASE ECF-TYPE SIGMA FACTO"/>
    <property type="match status" value="1"/>
</dbReference>
<dbReference type="InterPro" id="IPR013325">
    <property type="entry name" value="RNA_pol_sigma_r2"/>
</dbReference>
<sequence>MTVPQKSQEPNTQHQELCVWLQAVSLKRDKQAFSKLFKWFAPRIRQFGIKQFNNEAQASELVQETMTNIWRKAHLYDQSKGAPTTWMYSIMRNMSFDMLRKFQTQRTESISDDIWPLDNALATDDVDHFNDHLQSRNVTTLLDILPENQRQIIFGLYFQQTTSGTAGSATQPPSRYSKIETQVSTE</sequence>
<keyword evidence="7" id="KW-1185">Reference proteome</keyword>
<dbReference type="EMBL" id="JAWDIO010000002">
    <property type="protein sequence ID" value="MDU0354713.1"/>
    <property type="molecule type" value="Genomic_DNA"/>
</dbReference>
<gene>
    <name evidence="6" type="ORF">RS130_13010</name>
</gene>
<evidence type="ECO:0000313" key="7">
    <source>
        <dbReference type="Proteomes" id="UP001247805"/>
    </source>
</evidence>
<name>A0ABU3SXI3_9ALTE</name>
<keyword evidence="2" id="KW-0731">Sigma factor</keyword>
<dbReference type="NCBIfam" id="TIGR02937">
    <property type="entry name" value="sigma70-ECF"/>
    <property type="match status" value="1"/>
</dbReference>
<feature type="domain" description="RNA polymerase sigma-70 region 2" evidence="5">
    <location>
        <begin position="40"/>
        <end position="101"/>
    </location>
</feature>
<evidence type="ECO:0000256" key="1">
    <source>
        <dbReference type="ARBA" id="ARBA00023015"/>
    </source>
</evidence>
<dbReference type="Gene3D" id="1.10.1740.10">
    <property type="match status" value="1"/>
</dbReference>
<reference evidence="6 7" key="1">
    <citation type="submission" date="2023-10" db="EMBL/GenBank/DDBJ databases">
        <title>Glaciecola aquimarina strain GGW-M5 nov., isolated from a coastal seawater.</title>
        <authorList>
            <person name="Bayburt H."/>
            <person name="Kim J.M."/>
            <person name="Choi B.J."/>
            <person name="Jeon C.O."/>
        </authorList>
    </citation>
    <scope>NUCLEOTIDE SEQUENCE [LARGE SCALE GENOMIC DNA]</scope>
    <source>
        <strain evidence="6 7">KCTC 32108</strain>
    </source>
</reference>
<evidence type="ECO:0000256" key="3">
    <source>
        <dbReference type="ARBA" id="ARBA00023163"/>
    </source>
</evidence>
<proteinExistence type="predicted"/>
<evidence type="ECO:0000313" key="6">
    <source>
        <dbReference type="EMBL" id="MDU0354713.1"/>
    </source>
</evidence>
<protein>
    <submittedName>
        <fullName evidence="6">Sigma-70 family RNA polymerase sigma factor</fullName>
    </submittedName>
</protein>
<dbReference type="SUPFAM" id="SSF88946">
    <property type="entry name" value="Sigma2 domain of RNA polymerase sigma factors"/>
    <property type="match status" value="1"/>
</dbReference>
<evidence type="ECO:0000256" key="4">
    <source>
        <dbReference type="SAM" id="MobiDB-lite"/>
    </source>
</evidence>
<dbReference type="Pfam" id="PF04542">
    <property type="entry name" value="Sigma70_r2"/>
    <property type="match status" value="1"/>
</dbReference>
<feature type="region of interest" description="Disordered" evidence="4">
    <location>
        <begin position="164"/>
        <end position="186"/>
    </location>
</feature>
<accession>A0ABU3SXI3</accession>